<proteinExistence type="predicted"/>
<feature type="compositionally biased region" description="Acidic residues" evidence="1">
    <location>
        <begin position="37"/>
        <end position="55"/>
    </location>
</feature>
<organism evidence="2 3">
    <name type="scientific">Mycena alexandri</name>
    <dbReference type="NCBI Taxonomy" id="1745969"/>
    <lineage>
        <taxon>Eukaryota</taxon>
        <taxon>Fungi</taxon>
        <taxon>Dikarya</taxon>
        <taxon>Basidiomycota</taxon>
        <taxon>Agaricomycotina</taxon>
        <taxon>Agaricomycetes</taxon>
        <taxon>Agaricomycetidae</taxon>
        <taxon>Agaricales</taxon>
        <taxon>Marasmiineae</taxon>
        <taxon>Mycenaceae</taxon>
        <taxon>Mycena</taxon>
    </lineage>
</organism>
<evidence type="ECO:0000313" key="2">
    <source>
        <dbReference type="EMBL" id="KAJ7028249.1"/>
    </source>
</evidence>
<feature type="region of interest" description="Disordered" evidence="1">
    <location>
        <begin position="62"/>
        <end position="81"/>
    </location>
</feature>
<sequence>MARTKQVSVRRYIPDRKPRQIRCMLPTPRPIPRDGSGSEDSDEDSAYSKDDDLEDREPQLDPAAEEVNHTQNIDESVCMPRTTISTRISSVANAETMVQPGSHPFAPDYVSAPHSVDDPTSRPLDPVHGSETRSQQSKYNLRSRQPPRNASPRPSPYHVIDQLNIEPQSYYATMYDSNGMRIARTFVGANGDTNFVVANPFRRHRVFIGAVAPEWQLGPSPVVYSELTPIRGKRVRGRGSGRFCIGNESMLSRRAPRRKPPILAPRGITASTVSVGIEYAQGTTEKDDTSFTESPLCSVPGSPHLSTVKVPAMTTNMELELEQLVDVVQHSPSSAAGPASTFVLPPSTIDLEHSSRFSFDNAALLSVADSVLDSPPAISTLLPPPFTADLGHTAQFNSNIAVPPSVPDFVLDSPNMDGTMDVIANGCGDSDSVLDSALMGGAMDVAAIGPGLSQSQARTVDSKCYTPGNATKSHALVSALCTVPSPPQVAGSLSAGSISRSPPVPAPELSTVHANQQSDIGNVKNQALKFKDHTSVSFDPLALLMTQSGFQDVSVQEEDVMPSIALLNQCIRYQLFGVISRLSIVRGLVMQARFNAIFSSLLDRCQSVVLGLPAFTSFDGNFPFAALHSDSLEELPFTSQFSKLPAEVVKHFTRDTRVVLVSAVSMARATLSFCECTTDVVSALRWALRYIDAVLRTAVVWPKQNYNKLRPDLPTFCPGPPTADQICPATFNTISLDSTDIIAYYDRLVLFNNCSERKELTM</sequence>
<feature type="region of interest" description="Disordered" evidence="1">
    <location>
        <begin position="1"/>
        <end position="56"/>
    </location>
</feature>
<name>A0AAD6SHS1_9AGAR</name>
<reference evidence="2" key="1">
    <citation type="submission" date="2023-03" db="EMBL/GenBank/DDBJ databases">
        <title>Massive genome expansion in bonnet fungi (Mycena s.s.) driven by repeated elements and novel gene families across ecological guilds.</title>
        <authorList>
            <consortium name="Lawrence Berkeley National Laboratory"/>
            <person name="Harder C.B."/>
            <person name="Miyauchi S."/>
            <person name="Viragh M."/>
            <person name="Kuo A."/>
            <person name="Thoen E."/>
            <person name="Andreopoulos B."/>
            <person name="Lu D."/>
            <person name="Skrede I."/>
            <person name="Drula E."/>
            <person name="Henrissat B."/>
            <person name="Morin E."/>
            <person name="Kohler A."/>
            <person name="Barry K."/>
            <person name="LaButti K."/>
            <person name="Morin E."/>
            <person name="Salamov A."/>
            <person name="Lipzen A."/>
            <person name="Mereny Z."/>
            <person name="Hegedus B."/>
            <person name="Baldrian P."/>
            <person name="Stursova M."/>
            <person name="Weitz H."/>
            <person name="Taylor A."/>
            <person name="Grigoriev I.V."/>
            <person name="Nagy L.G."/>
            <person name="Martin F."/>
            <person name="Kauserud H."/>
        </authorList>
    </citation>
    <scope>NUCLEOTIDE SEQUENCE</scope>
    <source>
        <strain evidence="2">CBHHK200</strain>
    </source>
</reference>
<accession>A0AAD6SHS1</accession>
<evidence type="ECO:0000313" key="3">
    <source>
        <dbReference type="Proteomes" id="UP001218188"/>
    </source>
</evidence>
<dbReference type="AlphaFoldDB" id="A0AAD6SHS1"/>
<protein>
    <submittedName>
        <fullName evidence="2">Uncharacterized protein</fullName>
    </submittedName>
</protein>
<dbReference type="EMBL" id="JARJCM010000114">
    <property type="protein sequence ID" value="KAJ7028249.1"/>
    <property type="molecule type" value="Genomic_DNA"/>
</dbReference>
<evidence type="ECO:0000256" key="1">
    <source>
        <dbReference type="SAM" id="MobiDB-lite"/>
    </source>
</evidence>
<gene>
    <name evidence="2" type="ORF">C8F04DRAFT_1188790</name>
</gene>
<feature type="compositionally biased region" description="Polar residues" evidence="1">
    <location>
        <begin position="132"/>
        <end position="148"/>
    </location>
</feature>
<keyword evidence="3" id="KW-1185">Reference proteome</keyword>
<feature type="region of interest" description="Disordered" evidence="1">
    <location>
        <begin position="98"/>
        <end position="158"/>
    </location>
</feature>
<comment type="caution">
    <text evidence="2">The sequence shown here is derived from an EMBL/GenBank/DDBJ whole genome shotgun (WGS) entry which is preliminary data.</text>
</comment>
<dbReference type="Proteomes" id="UP001218188">
    <property type="component" value="Unassembled WGS sequence"/>
</dbReference>